<comment type="catalytic activity">
    <reaction evidence="15">
        <text>4 Fe(II)-[cytochrome c] + O2 + 8 H(+)(in) = 4 Fe(III)-[cytochrome c] + 2 H2O + 4 H(+)(out)</text>
        <dbReference type="Rhea" id="RHEA:11436"/>
        <dbReference type="Rhea" id="RHEA-COMP:10350"/>
        <dbReference type="Rhea" id="RHEA-COMP:14399"/>
        <dbReference type="ChEBI" id="CHEBI:15377"/>
        <dbReference type="ChEBI" id="CHEBI:15378"/>
        <dbReference type="ChEBI" id="CHEBI:15379"/>
        <dbReference type="ChEBI" id="CHEBI:29033"/>
        <dbReference type="ChEBI" id="CHEBI:29034"/>
        <dbReference type="EC" id="7.1.1.9"/>
    </reaction>
    <physiologicalReaction direction="left-to-right" evidence="15">
        <dbReference type="Rhea" id="RHEA:11437"/>
    </physiologicalReaction>
</comment>
<evidence type="ECO:0000256" key="15">
    <source>
        <dbReference type="ARBA" id="ARBA00049512"/>
    </source>
</evidence>
<dbReference type="SUPFAM" id="SSF81464">
    <property type="entry name" value="Cytochrome c oxidase subunit II-like, transmembrane region"/>
    <property type="match status" value="1"/>
</dbReference>
<dbReference type="PANTHER" id="PTHR22888">
    <property type="entry name" value="CYTOCHROME C OXIDASE, SUBUNIT II"/>
    <property type="match status" value="1"/>
</dbReference>
<keyword evidence="6 16" id="KW-0812">Transmembrane</keyword>
<evidence type="ECO:0000259" key="17">
    <source>
        <dbReference type="PROSITE" id="PS50857"/>
    </source>
</evidence>
<name>A0A344ANV9_9PLAT</name>
<dbReference type="EC" id="7.1.1.9" evidence="4"/>
<reference evidence="18" key="1">
    <citation type="journal article" date="2018" name="BMC Genomics">
        <title>The first next-generation sequencing approach to the mitochondrial phylogeny of African monogenean parasites (Platyhelminthes: Gyrodactylidae and Dactylogyridae).</title>
        <authorList>
            <person name="Vanhove M.P.M."/>
            <person name="Briscoe A.G."/>
            <person name="Jorissen M.W.P."/>
            <person name="Littlewood D.T.J."/>
            <person name="Huyse T."/>
        </authorList>
    </citation>
    <scope>NUCLEOTIDE SEQUENCE</scope>
</reference>
<dbReference type="EMBL" id="MG970257">
    <property type="protein sequence ID" value="AWW03144.1"/>
    <property type="molecule type" value="Genomic_DNA"/>
</dbReference>
<dbReference type="PANTHER" id="PTHR22888:SF9">
    <property type="entry name" value="CYTOCHROME C OXIDASE SUBUNIT 2"/>
    <property type="match status" value="1"/>
</dbReference>
<feature type="transmembrane region" description="Helical" evidence="16">
    <location>
        <begin position="7"/>
        <end position="31"/>
    </location>
</feature>
<dbReference type="Pfam" id="PF00116">
    <property type="entry name" value="COX2"/>
    <property type="match status" value="1"/>
</dbReference>
<evidence type="ECO:0000256" key="12">
    <source>
        <dbReference type="ARBA" id="ARBA00023008"/>
    </source>
</evidence>
<evidence type="ECO:0000256" key="9">
    <source>
        <dbReference type="ARBA" id="ARBA00022967"/>
    </source>
</evidence>
<dbReference type="GO" id="GO:0016020">
    <property type="term" value="C:membrane"/>
    <property type="evidence" value="ECO:0007669"/>
    <property type="project" value="UniProtKB-SubCell"/>
</dbReference>
<evidence type="ECO:0000256" key="4">
    <source>
        <dbReference type="ARBA" id="ARBA00012949"/>
    </source>
</evidence>
<dbReference type="InterPro" id="IPR036257">
    <property type="entry name" value="Cyt_c_oxidase_su2_TM_sf"/>
</dbReference>
<proteinExistence type="inferred from homology"/>
<keyword evidence="8" id="KW-0460">Magnesium</keyword>
<protein>
    <recommendedName>
        <fullName evidence="4">cytochrome-c oxidase</fullName>
        <ecNumber evidence="4">7.1.1.9</ecNumber>
    </recommendedName>
    <alternativeName>
        <fullName evidence="14">Cytochrome c oxidase polypeptide II</fullName>
    </alternativeName>
</protein>
<dbReference type="GO" id="GO:0042773">
    <property type="term" value="P:ATP synthesis coupled electron transport"/>
    <property type="evidence" value="ECO:0007669"/>
    <property type="project" value="TreeGrafter"/>
</dbReference>
<evidence type="ECO:0000256" key="1">
    <source>
        <dbReference type="ARBA" id="ARBA00001935"/>
    </source>
</evidence>
<dbReference type="GO" id="GO:0004129">
    <property type="term" value="F:cytochrome-c oxidase activity"/>
    <property type="evidence" value="ECO:0007669"/>
    <property type="project" value="UniProtKB-EC"/>
</dbReference>
<keyword evidence="18" id="KW-0496">Mitochondrion</keyword>
<keyword evidence="5" id="KW-0813">Transport</keyword>
<comment type="similarity">
    <text evidence="3">Belongs to the cytochrome c oxidase subunit 2 family.</text>
</comment>
<dbReference type="InterPro" id="IPR002429">
    <property type="entry name" value="CcO_II-like_C"/>
</dbReference>
<dbReference type="SUPFAM" id="SSF49503">
    <property type="entry name" value="Cupredoxins"/>
    <property type="match status" value="1"/>
</dbReference>
<dbReference type="GO" id="GO:0005507">
    <property type="term" value="F:copper ion binding"/>
    <property type="evidence" value="ECO:0007669"/>
    <property type="project" value="InterPro"/>
</dbReference>
<dbReference type="PROSITE" id="PS50857">
    <property type="entry name" value="COX2_CUA"/>
    <property type="match status" value="1"/>
</dbReference>
<dbReference type="InterPro" id="IPR008972">
    <property type="entry name" value="Cupredoxin"/>
</dbReference>
<evidence type="ECO:0000256" key="10">
    <source>
        <dbReference type="ARBA" id="ARBA00022982"/>
    </source>
</evidence>
<evidence type="ECO:0000256" key="13">
    <source>
        <dbReference type="ARBA" id="ARBA00023136"/>
    </source>
</evidence>
<dbReference type="PRINTS" id="PR01166">
    <property type="entry name" value="CYCOXIDASEII"/>
</dbReference>
<evidence type="ECO:0000256" key="5">
    <source>
        <dbReference type="ARBA" id="ARBA00022448"/>
    </source>
</evidence>
<dbReference type="InterPro" id="IPR001505">
    <property type="entry name" value="Copper_CuA"/>
</dbReference>
<comment type="subcellular location">
    <subcellularLocation>
        <location evidence="2">Membrane</location>
        <topology evidence="2">Multi-pass membrane protein</topology>
    </subcellularLocation>
</comment>
<evidence type="ECO:0000256" key="8">
    <source>
        <dbReference type="ARBA" id="ARBA00022842"/>
    </source>
</evidence>
<comment type="cofactor">
    <cofactor evidence="1">
        <name>Cu cation</name>
        <dbReference type="ChEBI" id="CHEBI:23378"/>
    </cofactor>
</comment>
<dbReference type="AlphaFoldDB" id="A0A344ANV9"/>
<keyword evidence="11 16" id="KW-1133">Transmembrane helix</keyword>
<evidence type="ECO:0000256" key="16">
    <source>
        <dbReference type="SAM" id="Phobius"/>
    </source>
</evidence>
<keyword evidence="9" id="KW-1278">Translocase</keyword>
<dbReference type="PROSITE" id="PS00078">
    <property type="entry name" value="COX2"/>
    <property type="match status" value="1"/>
</dbReference>
<evidence type="ECO:0000256" key="3">
    <source>
        <dbReference type="ARBA" id="ARBA00007866"/>
    </source>
</evidence>
<evidence type="ECO:0000256" key="2">
    <source>
        <dbReference type="ARBA" id="ARBA00004141"/>
    </source>
</evidence>
<accession>A0A344ANV9</accession>
<geneLocation type="mitochondrion" evidence="18"/>
<keyword evidence="12" id="KW-0186">Copper</keyword>
<dbReference type="InterPro" id="IPR045187">
    <property type="entry name" value="CcO_II"/>
</dbReference>
<dbReference type="Gene3D" id="2.60.40.420">
    <property type="entry name" value="Cupredoxins - blue copper proteins"/>
    <property type="match status" value="1"/>
</dbReference>
<evidence type="ECO:0000313" key="18">
    <source>
        <dbReference type="EMBL" id="AWW03144.1"/>
    </source>
</evidence>
<sequence length="191" mass="21308">MNNTILYFNIVSYASLLCIFICTWVFFLLVFYGYSVKGVSEVKSENAPLELVWTIAPTVWVYILCYCNISVVVNDIESEIINTGKIIGRQWYWSYDFEGEEYDSFMGTLVNNVDNPLVLSFGAPTRLLVTASDVLHSFSVPDLGIKVDAVPGRINQVVITPNRVGSFVGYCSEICGTGHSYMPIVVEVIAN</sequence>
<evidence type="ECO:0000256" key="6">
    <source>
        <dbReference type="ARBA" id="ARBA00022692"/>
    </source>
</evidence>
<evidence type="ECO:0000256" key="14">
    <source>
        <dbReference type="ARBA" id="ARBA00031389"/>
    </source>
</evidence>
<reference evidence="18" key="2">
    <citation type="submission" date="2018-02" db="EMBL/GenBank/DDBJ databases">
        <authorList>
            <person name="Vanhove M.P.M."/>
            <person name="Briscoe A.G."/>
            <person name="Jorissen M.W.P."/>
            <person name="Littlewood D.T.J."/>
            <person name="Huyse T."/>
        </authorList>
    </citation>
    <scope>NUCLEOTIDE SEQUENCE</scope>
</reference>
<organism evidence="18">
    <name type="scientific">Cichlidogyrus mbirizei</name>
    <dbReference type="NCBI Taxonomy" id="2094302"/>
    <lineage>
        <taxon>Eukaryota</taxon>
        <taxon>Metazoa</taxon>
        <taxon>Spiralia</taxon>
        <taxon>Lophotrochozoa</taxon>
        <taxon>Platyhelminthes</taxon>
        <taxon>Monogenea</taxon>
        <taxon>Monopisthocotylea</taxon>
        <taxon>Dactylogyridea</taxon>
        <taxon>Ancyrocephalidae</taxon>
        <taxon>Cichlidogyrus</taxon>
    </lineage>
</organism>
<keyword evidence="7" id="KW-0479">Metal-binding</keyword>
<gene>
    <name evidence="18" type="primary">COX2</name>
</gene>
<feature type="transmembrane region" description="Helical" evidence="16">
    <location>
        <begin position="51"/>
        <end position="73"/>
    </location>
</feature>
<evidence type="ECO:0000256" key="7">
    <source>
        <dbReference type="ARBA" id="ARBA00022723"/>
    </source>
</evidence>
<keyword evidence="10" id="KW-0249">Electron transport</keyword>
<keyword evidence="13 16" id="KW-0472">Membrane</keyword>
<evidence type="ECO:0000256" key="11">
    <source>
        <dbReference type="ARBA" id="ARBA00022989"/>
    </source>
</evidence>
<feature type="domain" description="Cytochrome oxidase subunit II copper A binding" evidence="17">
    <location>
        <begin position="79"/>
        <end position="191"/>
    </location>
</feature>
<dbReference type="Gene3D" id="1.10.287.90">
    <property type="match status" value="1"/>
</dbReference>